<evidence type="ECO:0000256" key="1">
    <source>
        <dbReference type="ARBA" id="ARBA00007039"/>
    </source>
</evidence>
<reference evidence="5 6" key="1">
    <citation type="submission" date="2017-09" db="EMBL/GenBank/DDBJ databases">
        <title>WGS assembly of Aquilegia coerulea Goldsmith.</title>
        <authorList>
            <person name="Hodges S."/>
            <person name="Kramer E."/>
            <person name="Nordborg M."/>
            <person name="Tomkins J."/>
            <person name="Borevitz J."/>
            <person name="Derieg N."/>
            <person name="Yan J."/>
            <person name="Mihaltcheva S."/>
            <person name="Hayes R.D."/>
            <person name="Rokhsar D."/>
        </authorList>
    </citation>
    <scope>NUCLEOTIDE SEQUENCE [LARGE SCALE GENOMIC DNA]</scope>
    <source>
        <strain evidence="6">cv. Goldsmith</strain>
    </source>
</reference>
<dbReference type="PRINTS" id="PR00127">
    <property type="entry name" value="CLPPROTEASEP"/>
</dbReference>
<evidence type="ECO:0000256" key="3">
    <source>
        <dbReference type="RuleBase" id="RU003567"/>
    </source>
</evidence>
<dbReference type="InParanoid" id="A0A2G5DLQ7"/>
<dbReference type="PANTHER" id="PTHR10381:SF6">
    <property type="entry name" value="ATP-DEPENDENT CLP PROTEASE PROTEOLYTIC SUBUNIT-RELATED PROTEIN 3, CHLOROPLASTIC"/>
    <property type="match status" value="1"/>
</dbReference>
<evidence type="ECO:0000256" key="4">
    <source>
        <dbReference type="SAM" id="Phobius"/>
    </source>
</evidence>
<dbReference type="FunCoup" id="A0A2G5DLQ7">
    <property type="interactions" value="1142"/>
</dbReference>
<gene>
    <name evidence="5" type="ORF">AQUCO_01700201v1</name>
</gene>
<proteinExistence type="inferred from homology"/>
<keyword evidence="4" id="KW-0812">Transmembrane</keyword>
<dbReference type="PANTHER" id="PTHR10381">
    <property type="entry name" value="ATP-DEPENDENT CLP PROTEASE PROTEOLYTIC SUBUNIT"/>
    <property type="match status" value="1"/>
</dbReference>
<dbReference type="FunFam" id="3.90.226.10:FF:000020">
    <property type="entry name" value="ATP-dependent Clp protease proteolytic subunit"/>
    <property type="match status" value="1"/>
</dbReference>
<organism evidence="5 6">
    <name type="scientific">Aquilegia coerulea</name>
    <name type="common">Rocky mountain columbine</name>
    <dbReference type="NCBI Taxonomy" id="218851"/>
    <lineage>
        <taxon>Eukaryota</taxon>
        <taxon>Viridiplantae</taxon>
        <taxon>Streptophyta</taxon>
        <taxon>Embryophyta</taxon>
        <taxon>Tracheophyta</taxon>
        <taxon>Spermatophyta</taxon>
        <taxon>Magnoliopsida</taxon>
        <taxon>Ranunculales</taxon>
        <taxon>Ranunculaceae</taxon>
        <taxon>Thalictroideae</taxon>
        <taxon>Aquilegia</taxon>
    </lineage>
</organism>
<dbReference type="GO" id="GO:0051117">
    <property type="term" value="F:ATPase binding"/>
    <property type="evidence" value="ECO:0007669"/>
    <property type="project" value="TreeGrafter"/>
</dbReference>
<dbReference type="Pfam" id="PF00574">
    <property type="entry name" value="CLP_protease"/>
    <property type="match status" value="1"/>
</dbReference>
<dbReference type="GO" id="GO:0004252">
    <property type="term" value="F:serine-type endopeptidase activity"/>
    <property type="evidence" value="ECO:0007669"/>
    <property type="project" value="InterPro"/>
</dbReference>
<dbReference type="OrthoDB" id="2017408at2759"/>
<keyword evidence="4" id="KW-1133">Transmembrane helix</keyword>
<dbReference type="STRING" id="218851.A0A2G5DLQ7"/>
<feature type="transmembrane region" description="Helical" evidence="4">
    <location>
        <begin position="133"/>
        <end position="154"/>
    </location>
</feature>
<dbReference type="GO" id="GO:0006515">
    <property type="term" value="P:protein quality control for misfolded or incompletely synthesized proteins"/>
    <property type="evidence" value="ECO:0007669"/>
    <property type="project" value="TreeGrafter"/>
</dbReference>
<dbReference type="InterPro" id="IPR023562">
    <property type="entry name" value="ClpP/TepA"/>
</dbReference>
<evidence type="ECO:0000256" key="2">
    <source>
        <dbReference type="ARBA" id="ARBA00062827"/>
    </source>
</evidence>
<protein>
    <recommendedName>
        <fullName evidence="3">ATP-dependent Clp protease proteolytic subunit</fullName>
    </recommendedName>
</protein>
<dbReference type="Gene3D" id="3.90.226.10">
    <property type="entry name" value="2-enoyl-CoA Hydratase, Chain A, domain 1"/>
    <property type="match status" value="1"/>
</dbReference>
<keyword evidence="4" id="KW-0472">Membrane</keyword>
<dbReference type="Proteomes" id="UP000230069">
    <property type="component" value="Unassembled WGS sequence"/>
</dbReference>
<dbReference type="GO" id="GO:0009536">
    <property type="term" value="C:plastid"/>
    <property type="evidence" value="ECO:0007669"/>
    <property type="project" value="UniProtKB-ARBA"/>
</dbReference>
<evidence type="ECO:0000313" key="6">
    <source>
        <dbReference type="Proteomes" id="UP000230069"/>
    </source>
</evidence>
<dbReference type="InterPro" id="IPR001907">
    <property type="entry name" value="ClpP"/>
</dbReference>
<comment type="subunit">
    <text evidence="2">Component of the chloroplastic Clp protease core complex which consist of at least 16 proteins: CLPP4 (3 copies), CLPP5 (3 copies), CLPR4 (2 copies), ClpP1 (1 copy), CLPP6 (1 copy), CLPR2 (1 copy), CLPT1 (1 copy), CLPT2 (1 copy) and 3 copies of CLPP3 and/or CLPR1 and/or CLPR3. The core complex is organized in two heptameric rings, one containing CLPP3,4,5,6 in a 1:2:3:1 ratio and the other CLPP1 and CLPR1,2,3,4 in a 3:1:1:1:1 ratio.</text>
</comment>
<name>A0A2G5DLQ7_AQUCA</name>
<sequence>MASCLQLTMATYLERKTWRSSSKRIYRSSKTSTSIRCSAAKIPMPPLNPEDPFSSKLASIASTYPDNELFVNSDSDTGPYLDIIHDTSPRVKASYGLEERGGYGDYDRYDDFYDDEEENPPPDLPSMLLDDKIIYLGMPLVPAVTELITAQFYYLSTLDCDEPIHLYINSTGTTRDDGETVGLETEGFAIYNAMMQMRVDVYTFAIGAAIGQACLLLAAGKKGKRFMMPNAQAMIQQPNIPSSGLLQASDVSIRAKEAIANRDTLVKLLAKHTGNSIEKVANTMKAPFYMNPSKAIEFGVIDQIYPPDQRKLKKSLAAIEKIKVRREKERLRVEQGRKGF</sequence>
<dbReference type="AlphaFoldDB" id="A0A2G5DLQ7"/>
<dbReference type="EMBL" id="KZ305034">
    <property type="protein sequence ID" value="PIA44441.1"/>
    <property type="molecule type" value="Genomic_DNA"/>
</dbReference>
<dbReference type="SUPFAM" id="SSF52096">
    <property type="entry name" value="ClpP/crotonase"/>
    <property type="match status" value="1"/>
</dbReference>
<keyword evidence="6" id="KW-1185">Reference proteome</keyword>
<dbReference type="GO" id="GO:0009368">
    <property type="term" value="C:endopeptidase Clp complex"/>
    <property type="evidence" value="ECO:0007669"/>
    <property type="project" value="TreeGrafter"/>
</dbReference>
<dbReference type="InterPro" id="IPR029045">
    <property type="entry name" value="ClpP/crotonase-like_dom_sf"/>
</dbReference>
<dbReference type="CDD" id="cd07017">
    <property type="entry name" value="S14_ClpP_2"/>
    <property type="match status" value="1"/>
</dbReference>
<evidence type="ECO:0000313" key="5">
    <source>
        <dbReference type="EMBL" id="PIA44441.1"/>
    </source>
</evidence>
<feature type="transmembrane region" description="Helical" evidence="4">
    <location>
        <begin position="201"/>
        <end position="219"/>
    </location>
</feature>
<dbReference type="GO" id="GO:0004176">
    <property type="term" value="F:ATP-dependent peptidase activity"/>
    <property type="evidence" value="ECO:0007669"/>
    <property type="project" value="InterPro"/>
</dbReference>
<accession>A0A2G5DLQ7</accession>
<comment type="similarity">
    <text evidence="1 3">Belongs to the peptidase S14 family.</text>
</comment>